<keyword evidence="3 6" id="KW-0812">Transmembrane</keyword>
<sequence length="605" mass="66260">MYCRRENKQPRYSSNIRGGLDFSCLLDDSVSSVHKLAMSDTETSQHLDRDRKISGESKDLFLKQIACAAPDAPKRNRVRLFLSLFSLGLSMFVTALDVLIVGTIIDTVCNSFGDYTKSGWIVTGYSLPNALFSLLWGRLSTLLGPRISVVSCIILFETGSLISALAKSMNMLIAGRVVAGIGGSGLQTLSLVIGCQLVDEKSRPLVLSLLNCTFAVASIVGPFLGGAFTTHVTWRWCFYINLPIGGLAIAIFIFFYNPEGVNLVEKSRKTFKKFLSFHPADTFPKQVLHQLLFGFDVVSFALFTAGWLLFLLAFTFGGQTHPWKSGIVISFIIVGVLLIVLSLIYDFKIFELIKTKESFRPLLSWRLMSQRTILLANLTGFFSTVAYNVQMIYSVQFFQLVYGFSAWKAGLHLIPILVSTVVFSIASGVLTKKTGHIKPLLVFGSAMGVLGGGLMTLLNNTSTKHTQIGVLILPGVALGFVLPSALIACHVQLDKTNSSYGADMLETTSVNALLKSLGTTLGSILSTMIFSTSMHNKMKRSGLSSEEYNSLDGIASYRMDHFDGPRSEMGYMLSNSIKNTFWMALGSSAIAFLCSILTSKRKIAM</sequence>
<dbReference type="CDD" id="cd17502">
    <property type="entry name" value="MFS_Azr1_MDR_like"/>
    <property type="match status" value="1"/>
</dbReference>
<feature type="transmembrane region" description="Helical" evidence="6">
    <location>
        <begin position="368"/>
        <end position="389"/>
    </location>
</feature>
<protein>
    <submittedName>
        <fullName evidence="8">LAQU0S39e00144g1_1</fullName>
    </submittedName>
</protein>
<feature type="transmembrane region" description="Helical" evidence="6">
    <location>
        <begin position="291"/>
        <end position="314"/>
    </location>
</feature>
<feature type="transmembrane region" description="Helical" evidence="6">
    <location>
        <begin position="147"/>
        <end position="166"/>
    </location>
</feature>
<evidence type="ECO:0000259" key="7">
    <source>
        <dbReference type="PROSITE" id="PS50850"/>
    </source>
</evidence>
<dbReference type="EMBL" id="LN890570">
    <property type="protein sequence ID" value="CUS25226.1"/>
    <property type="molecule type" value="Genomic_DNA"/>
</dbReference>
<evidence type="ECO:0000256" key="4">
    <source>
        <dbReference type="ARBA" id="ARBA00022989"/>
    </source>
</evidence>
<dbReference type="GO" id="GO:0005886">
    <property type="term" value="C:plasma membrane"/>
    <property type="evidence" value="ECO:0007669"/>
    <property type="project" value="TreeGrafter"/>
</dbReference>
<feature type="transmembrane region" description="Helical" evidence="6">
    <location>
        <begin position="440"/>
        <end position="458"/>
    </location>
</feature>
<dbReference type="PANTHER" id="PTHR23501">
    <property type="entry name" value="MAJOR FACILITATOR SUPERFAMILY"/>
    <property type="match status" value="1"/>
</dbReference>
<dbReference type="PANTHER" id="PTHR23501:SF198">
    <property type="entry name" value="AZOLE RESISTANCE PROTEIN 1-RELATED"/>
    <property type="match status" value="1"/>
</dbReference>
<keyword evidence="5 6" id="KW-0472">Membrane</keyword>
<evidence type="ECO:0000256" key="5">
    <source>
        <dbReference type="ARBA" id="ARBA00023136"/>
    </source>
</evidence>
<feature type="transmembrane region" description="Helical" evidence="6">
    <location>
        <begin position="172"/>
        <end position="193"/>
    </location>
</feature>
<evidence type="ECO:0000256" key="6">
    <source>
        <dbReference type="SAM" id="Phobius"/>
    </source>
</evidence>
<gene>
    <name evidence="8" type="ORF">LAQU0_S39e00144g</name>
</gene>
<feature type="domain" description="Major facilitator superfamily (MFS) profile" evidence="7">
    <location>
        <begin position="83"/>
        <end position="603"/>
    </location>
</feature>
<evidence type="ECO:0000256" key="3">
    <source>
        <dbReference type="ARBA" id="ARBA00022692"/>
    </source>
</evidence>
<feature type="transmembrane region" description="Helical" evidence="6">
    <location>
        <begin position="470"/>
        <end position="491"/>
    </location>
</feature>
<evidence type="ECO:0000313" key="8">
    <source>
        <dbReference type="EMBL" id="CUS25226.1"/>
    </source>
</evidence>
<feature type="transmembrane region" description="Helical" evidence="6">
    <location>
        <begin position="117"/>
        <end position="135"/>
    </location>
</feature>
<feature type="transmembrane region" description="Helical" evidence="6">
    <location>
        <begin position="80"/>
        <end position="105"/>
    </location>
</feature>
<keyword evidence="9" id="KW-1185">Reference proteome</keyword>
<dbReference type="PROSITE" id="PS50850">
    <property type="entry name" value="MFS"/>
    <property type="match status" value="1"/>
</dbReference>
<evidence type="ECO:0000256" key="1">
    <source>
        <dbReference type="ARBA" id="ARBA00004141"/>
    </source>
</evidence>
<feature type="transmembrane region" description="Helical" evidence="6">
    <location>
        <begin position="409"/>
        <end position="431"/>
    </location>
</feature>
<feature type="transmembrane region" description="Helical" evidence="6">
    <location>
        <begin position="581"/>
        <end position="599"/>
    </location>
</feature>
<dbReference type="AlphaFoldDB" id="A0A0P1KYS6"/>
<dbReference type="Proteomes" id="UP000236544">
    <property type="component" value="Unassembled WGS sequence"/>
</dbReference>
<comment type="subcellular location">
    <subcellularLocation>
        <location evidence="1">Membrane</location>
        <topology evidence="1">Multi-pass membrane protein</topology>
    </subcellularLocation>
</comment>
<dbReference type="InterPro" id="IPR020846">
    <property type="entry name" value="MFS_dom"/>
</dbReference>
<proteinExistence type="inferred from homology"/>
<feature type="transmembrane region" description="Helical" evidence="6">
    <location>
        <begin position="205"/>
        <end position="224"/>
    </location>
</feature>
<dbReference type="SUPFAM" id="SSF103473">
    <property type="entry name" value="MFS general substrate transporter"/>
    <property type="match status" value="2"/>
</dbReference>
<evidence type="ECO:0000313" key="9">
    <source>
        <dbReference type="Proteomes" id="UP000236544"/>
    </source>
</evidence>
<name>A0A0P1KYS6_9SACH</name>
<feature type="transmembrane region" description="Helical" evidence="6">
    <location>
        <begin position="236"/>
        <end position="256"/>
    </location>
</feature>
<evidence type="ECO:0000256" key="2">
    <source>
        <dbReference type="ARBA" id="ARBA00008335"/>
    </source>
</evidence>
<feature type="transmembrane region" description="Helical" evidence="6">
    <location>
        <begin position="326"/>
        <end position="347"/>
    </location>
</feature>
<accession>A0A0P1KYS6</accession>
<dbReference type="GO" id="GO:0022857">
    <property type="term" value="F:transmembrane transporter activity"/>
    <property type="evidence" value="ECO:0007669"/>
    <property type="project" value="InterPro"/>
</dbReference>
<dbReference type="OrthoDB" id="10021397at2759"/>
<dbReference type="InterPro" id="IPR011701">
    <property type="entry name" value="MFS"/>
</dbReference>
<comment type="similarity">
    <text evidence="2">Belongs to the major facilitator superfamily.</text>
</comment>
<organism evidence="8 9">
    <name type="scientific">Lachancea quebecensis</name>
    <dbReference type="NCBI Taxonomy" id="1654605"/>
    <lineage>
        <taxon>Eukaryota</taxon>
        <taxon>Fungi</taxon>
        <taxon>Dikarya</taxon>
        <taxon>Ascomycota</taxon>
        <taxon>Saccharomycotina</taxon>
        <taxon>Saccharomycetes</taxon>
        <taxon>Saccharomycetales</taxon>
        <taxon>Saccharomycetaceae</taxon>
        <taxon>Lachancea</taxon>
    </lineage>
</organism>
<reference evidence="9" key="1">
    <citation type="submission" date="2015-10" db="EMBL/GenBank/DDBJ databases">
        <authorList>
            <person name="Devillers H."/>
        </authorList>
    </citation>
    <scope>NUCLEOTIDE SEQUENCE [LARGE SCALE GENOMIC DNA]</scope>
</reference>
<dbReference type="FunFam" id="1.20.1250.20:FF:000373">
    <property type="entry name" value="Vacuolar basic amino acid transporter"/>
    <property type="match status" value="1"/>
</dbReference>
<dbReference type="InterPro" id="IPR036259">
    <property type="entry name" value="MFS_trans_sf"/>
</dbReference>
<feature type="transmembrane region" description="Helical" evidence="6">
    <location>
        <begin position="512"/>
        <end position="531"/>
    </location>
</feature>
<dbReference type="Pfam" id="PF07690">
    <property type="entry name" value="MFS_1"/>
    <property type="match status" value="1"/>
</dbReference>
<keyword evidence="4 6" id="KW-1133">Transmembrane helix</keyword>
<dbReference type="Gene3D" id="1.20.1250.20">
    <property type="entry name" value="MFS general substrate transporter like domains"/>
    <property type="match status" value="2"/>
</dbReference>